<keyword evidence="3" id="KW-0143">Chaperone</keyword>
<dbReference type="PANTHER" id="PTHR21013">
    <property type="entry name" value="ATP SYNTHASE MITOCHONDRIAL F1 COMPLEX ASSEMBLY FACTOR 2/ATP12 PROTEIN, MITOCHONDRIAL PRECURSOR"/>
    <property type="match status" value="1"/>
</dbReference>
<dbReference type="InterPro" id="IPR042272">
    <property type="entry name" value="ATP12_ATP_synth-F1-assembly_N"/>
</dbReference>
<dbReference type="Gene3D" id="1.10.3580.10">
    <property type="entry name" value="ATP12 ATPase"/>
    <property type="match status" value="1"/>
</dbReference>
<dbReference type="EMBL" id="JACBXS010000029">
    <property type="protein sequence ID" value="NYS25968.1"/>
    <property type="molecule type" value="Genomic_DNA"/>
</dbReference>
<protein>
    <submittedName>
        <fullName evidence="4">ATPase</fullName>
    </submittedName>
</protein>
<dbReference type="PANTHER" id="PTHR21013:SF10">
    <property type="entry name" value="ATP SYNTHASE MITOCHONDRIAL F1 COMPLEX ASSEMBLY FACTOR 2"/>
    <property type="match status" value="1"/>
</dbReference>
<comment type="caution">
    <text evidence="4">The sequence shown here is derived from an EMBL/GenBank/DDBJ whole genome shotgun (WGS) entry which is preliminary data.</text>
</comment>
<dbReference type="Pfam" id="PF07542">
    <property type="entry name" value="ATP12"/>
    <property type="match status" value="1"/>
</dbReference>
<accession>A0A7Z0I133</accession>
<evidence type="ECO:0000256" key="1">
    <source>
        <dbReference type="ARBA" id="ARBA00008231"/>
    </source>
</evidence>
<dbReference type="AlphaFoldDB" id="A0A7Z0I133"/>
<dbReference type="Gene3D" id="3.30.2180.10">
    <property type="entry name" value="ATP12-like"/>
    <property type="match status" value="1"/>
</dbReference>
<reference evidence="4 5" key="1">
    <citation type="journal article" date="2000" name="Arch. Microbiol.">
        <title>Rhodobaca bogoriensis gen. nov. and sp. nov., an alkaliphilic purple nonsulfur bacterium from African Rift Valley soda lakes.</title>
        <authorList>
            <person name="Milford A.D."/>
            <person name="Achenbach L.A."/>
            <person name="Jung D.O."/>
            <person name="Madigan M.T."/>
        </authorList>
    </citation>
    <scope>NUCLEOTIDE SEQUENCE [LARGE SCALE GENOMIC DNA]</scope>
    <source>
        <strain evidence="4 5">2376</strain>
    </source>
</reference>
<keyword evidence="5" id="KW-1185">Reference proteome</keyword>
<gene>
    <name evidence="4" type="ORF">HUK65_13315</name>
</gene>
<keyword evidence="2" id="KW-0809">Transit peptide</keyword>
<dbReference type="InterPro" id="IPR023335">
    <property type="entry name" value="ATP12_ortho_dom_sf"/>
</dbReference>
<dbReference type="SUPFAM" id="SSF160909">
    <property type="entry name" value="ATP12-like"/>
    <property type="match status" value="1"/>
</dbReference>
<evidence type="ECO:0000313" key="5">
    <source>
        <dbReference type="Proteomes" id="UP000529417"/>
    </source>
</evidence>
<proteinExistence type="inferred from homology"/>
<dbReference type="GO" id="GO:0043461">
    <property type="term" value="P:proton-transporting ATP synthase complex assembly"/>
    <property type="evidence" value="ECO:0007669"/>
    <property type="project" value="InterPro"/>
</dbReference>
<organism evidence="4 5">
    <name type="scientific">Rhabdonatronobacter sediminivivens</name>
    <dbReference type="NCBI Taxonomy" id="2743469"/>
    <lineage>
        <taxon>Bacteria</taxon>
        <taxon>Pseudomonadati</taxon>
        <taxon>Pseudomonadota</taxon>
        <taxon>Alphaproteobacteria</taxon>
        <taxon>Rhodobacterales</taxon>
        <taxon>Paracoccaceae</taxon>
        <taxon>Rhabdonatronobacter</taxon>
    </lineage>
</organism>
<dbReference type="Proteomes" id="UP000529417">
    <property type="component" value="Unassembled WGS sequence"/>
</dbReference>
<evidence type="ECO:0000256" key="2">
    <source>
        <dbReference type="ARBA" id="ARBA00022946"/>
    </source>
</evidence>
<name>A0A7Z0I133_9RHOB</name>
<evidence type="ECO:0000313" key="4">
    <source>
        <dbReference type="EMBL" id="NYS25968.1"/>
    </source>
</evidence>
<comment type="similarity">
    <text evidence="1">Belongs to the ATP12 family.</text>
</comment>
<evidence type="ECO:0000256" key="3">
    <source>
        <dbReference type="ARBA" id="ARBA00023186"/>
    </source>
</evidence>
<sequence length="237" mass="25631">MAGWARKRFWTTVDTQTTEDGHVVTLDGRPLRTPARAPLAVPTRALAEAIAREWRAQPEVIDPGAMPATRTANSAIDKVRGQQAEVSALITAYGDSDLICYRAEAPQELIAREAEAWDPLVDWAARHYGARLTLCHGVIHHPQPPAALAALEPPVAAMSAFELAAFHDLVALSGSLVIGLAVREGFAPPETLWQAAQVDETWQIEQWGADDEAAALTAGRRAAFLDAARFIACLQQD</sequence>
<dbReference type="InterPro" id="IPR011419">
    <property type="entry name" value="ATP12_ATP_synth-F1-assembly"/>
</dbReference>
<dbReference type="RefSeq" id="WP_179906763.1">
    <property type="nucleotide sequence ID" value="NZ_JACBXS010000029.1"/>
</dbReference>